<evidence type="ECO:0000256" key="6">
    <source>
        <dbReference type="PIRSR" id="PIRSR001430-2"/>
    </source>
</evidence>
<dbReference type="InterPro" id="IPR001406">
    <property type="entry name" value="PsdUridine_synth_TruA"/>
</dbReference>
<dbReference type="HAMAP" id="MF_00171">
    <property type="entry name" value="TruA"/>
    <property type="match status" value="1"/>
</dbReference>
<keyword evidence="2 4" id="KW-0819">tRNA processing</keyword>
<evidence type="ECO:0000256" key="4">
    <source>
        <dbReference type="HAMAP-Rule" id="MF_00171"/>
    </source>
</evidence>
<evidence type="ECO:0000313" key="9">
    <source>
        <dbReference type="EMBL" id="OSM04363.1"/>
    </source>
</evidence>
<comment type="catalytic activity">
    <reaction evidence="4 7">
        <text>uridine(38/39/40) in tRNA = pseudouridine(38/39/40) in tRNA</text>
        <dbReference type="Rhea" id="RHEA:22376"/>
        <dbReference type="Rhea" id="RHEA-COMP:10085"/>
        <dbReference type="Rhea" id="RHEA-COMP:10087"/>
        <dbReference type="ChEBI" id="CHEBI:65314"/>
        <dbReference type="ChEBI" id="CHEBI:65315"/>
        <dbReference type="EC" id="5.4.99.12"/>
    </reaction>
</comment>
<dbReference type="Proteomes" id="UP000194003">
    <property type="component" value="Unassembled WGS sequence"/>
</dbReference>
<organism evidence="9 10">
    <name type="scientific">Magnetofaba australis IT-1</name>
    <dbReference type="NCBI Taxonomy" id="1434232"/>
    <lineage>
        <taxon>Bacteria</taxon>
        <taxon>Pseudomonadati</taxon>
        <taxon>Pseudomonadota</taxon>
        <taxon>Magnetococcia</taxon>
        <taxon>Magnetococcales</taxon>
        <taxon>Magnetococcaceae</taxon>
        <taxon>Magnetofaba</taxon>
    </lineage>
</organism>
<name>A0A1Y2K5U6_9PROT</name>
<dbReference type="Pfam" id="PF01416">
    <property type="entry name" value="PseudoU_synth_1"/>
    <property type="match status" value="2"/>
</dbReference>
<evidence type="ECO:0000256" key="7">
    <source>
        <dbReference type="RuleBase" id="RU003792"/>
    </source>
</evidence>
<feature type="domain" description="Pseudouridine synthase I TruA alpha/beta" evidence="8">
    <location>
        <begin position="2"/>
        <end position="98"/>
    </location>
</feature>
<feature type="active site" description="Nucleophile" evidence="4 5">
    <location>
        <position position="47"/>
    </location>
</feature>
<comment type="similarity">
    <text evidence="1 4 7">Belongs to the tRNA pseudouridine synthase TruA family.</text>
</comment>
<dbReference type="InterPro" id="IPR020097">
    <property type="entry name" value="PsdUridine_synth_TruA_a/b_dom"/>
</dbReference>
<dbReference type="EMBL" id="LVJN01000019">
    <property type="protein sequence ID" value="OSM04363.1"/>
    <property type="molecule type" value="Genomic_DNA"/>
</dbReference>
<comment type="subunit">
    <text evidence="4">Homodimer.</text>
</comment>
<evidence type="ECO:0000259" key="8">
    <source>
        <dbReference type="Pfam" id="PF01416"/>
    </source>
</evidence>
<dbReference type="SUPFAM" id="SSF55120">
    <property type="entry name" value="Pseudouridine synthase"/>
    <property type="match status" value="1"/>
</dbReference>
<dbReference type="GO" id="GO:0003723">
    <property type="term" value="F:RNA binding"/>
    <property type="evidence" value="ECO:0007669"/>
    <property type="project" value="InterPro"/>
</dbReference>
<dbReference type="STRING" id="1434232.MAIT1_04259"/>
<dbReference type="InterPro" id="IPR020094">
    <property type="entry name" value="TruA/RsuA/RluB/E/F_N"/>
</dbReference>
<evidence type="ECO:0000256" key="1">
    <source>
        <dbReference type="ARBA" id="ARBA00009375"/>
    </source>
</evidence>
<comment type="caution">
    <text evidence="9">The sequence shown here is derived from an EMBL/GenBank/DDBJ whole genome shotgun (WGS) entry which is preliminary data.</text>
</comment>
<keyword evidence="10" id="KW-1185">Reference proteome</keyword>
<dbReference type="NCBIfam" id="TIGR00071">
    <property type="entry name" value="hisT_truA"/>
    <property type="match status" value="1"/>
</dbReference>
<feature type="binding site" evidence="4 6">
    <location>
        <position position="105"/>
    </location>
    <ligand>
        <name>substrate</name>
    </ligand>
</feature>
<keyword evidence="3 4" id="KW-0413">Isomerase</keyword>
<dbReference type="EC" id="5.4.99.12" evidence="4"/>
<dbReference type="CDD" id="cd02570">
    <property type="entry name" value="PseudoU_synth_EcTruA"/>
    <property type="match status" value="1"/>
</dbReference>
<dbReference type="GO" id="GO:0031119">
    <property type="term" value="P:tRNA pseudouridine synthesis"/>
    <property type="evidence" value="ECO:0007669"/>
    <property type="project" value="UniProtKB-UniRule"/>
</dbReference>
<evidence type="ECO:0000256" key="3">
    <source>
        <dbReference type="ARBA" id="ARBA00023235"/>
    </source>
</evidence>
<protein>
    <recommendedName>
        <fullName evidence="4">tRNA pseudouridine synthase A</fullName>
        <ecNumber evidence="4">5.4.99.12</ecNumber>
    </recommendedName>
    <alternativeName>
        <fullName evidence="4">tRNA pseudouridine(38-40) synthase</fullName>
    </alternativeName>
    <alternativeName>
        <fullName evidence="4">tRNA pseudouridylate synthase I</fullName>
    </alternativeName>
    <alternativeName>
        <fullName evidence="4">tRNA-uridine isomerase I</fullName>
    </alternativeName>
</protein>
<feature type="domain" description="Pseudouridine synthase I TruA alpha/beta" evidence="8">
    <location>
        <begin position="138"/>
        <end position="230"/>
    </location>
</feature>
<dbReference type="Gene3D" id="3.30.70.660">
    <property type="entry name" value="Pseudouridine synthase I, catalytic domain, C-terminal subdomain"/>
    <property type="match status" value="1"/>
</dbReference>
<dbReference type="InterPro" id="IPR020103">
    <property type="entry name" value="PsdUridine_synth_cat_dom_sf"/>
</dbReference>
<evidence type="ECO:0000256" key="2">
    <source>
        <dbReference type="ARBA" id="ARBA00022694"/>
    </source>
</evidence>
<accession>A0A1Y2K5U6</accession>
<comment type="function">
    <text evidence="4">Formation of pseudouridine at positions 38, 39 and 40 in the anticodon stem and loop of transfer RNAs.</text>
</comment>
<dbReference type="PANTHER" id="PTHR11142">
    <property type="entry name" value="PSEUDOURIDYLATE SYNTHASE"/>
    <property type="match status" value="1"/>
</dbReference>
<dbReference type="FunFam" id="3.30.70.580:FF:000001">
    <property type="entry name" value="tRNA pseudouridine synthase A"/>
    <property type="match status" value="1"/>
</dbReference>
<dbReference type="Gene3D" id="3.30.70.580">
    <property type="entry name" value="Pseudouridine synthase I, catalytic domain, N-terminal subdomain"/>
    <property type="match status" value="1"/>
</dbReference>
<evidence type="ECO:0000313" key="10">
    <source>
        <dbReference type="Proteomes" id="UP000194003"/>
    </source>
</evidence>
<dbReference type="PANTHER" id="PTHR11142:SF0">
    <property type="entry name" value="TRNA PSEUDOURIDINE SYNTHASE-LIKE 1"/>
    <property type="match status" value="1"/>
</dbReference>
<evidence type="ECO:0000256" key="5">
    <source>
        <dbReference type="PIRSR" id="PIRSR001430-1"/>
    </source>
</evidence>
<dbReference type="GO" id="GO:0160147">
    <property type="term" value="F:tRNA pseudouridine(38-40) synthase activity"/>
    <property type="evidence" value="ECO:0007669"/>
    <property type="project" value="UniProtKB-EC"/>
</dbReference>
<sequence>MLVEYDGAAFHGWQRQKGQASVQQAIEEALEPLCGGPVTLHGAGRTDAGVHASGQVAHFDSPRARLPGAFRQALNVNTPHTLTIRSCMAADDDFHSRFHAYYREYLYRIHTRFTYPALLHNHIWHHPKPLDVAAMNAAAEHLLGKRDFSAFRAAACQADDPVKILSLAEVSQAGEEIHLRIGANAFLHHMVRNIVGSLALVGRGEWTSERFAEVLAAGDRTQAGPTAPAGG</sequence>
<proteinExistence type="inferred from homology"/>
<dbReference type="PIRSF" id="PIRSF001430">
    <property type="entry name" value="tRNA_psdUrid_synth"/>
    <property type="match status" value="1"/>
</dbReference>
<gene>
    <name evidence="4" type="primary">truA</name>
    <name evidence="9" type="ORF">MAIT1_04259</name>
</gene>
<dbReference type="InterPro" id="IPR020095">
    <property type="entry name" value="PsdUridine_synth_TruA_C"/>
</dbReference>
<comment type="caution">
    <text evidence="4">Lacks conserved residue(s) required for the propagation of feature annotation.</text>
</comment>
<reference evidence="9 10" key="1">
    <citation type="journal article" date="2016" name="BMC Genomics">
        <title>Combined genomic and structural analyses of a cultured magnetotactic bacterium reveals its niche adaptation to a dynamic environment.</title>
        <authorList>
            <person name="Araujo A.C."/>
            <person name="Morillo V."/>
            <person name="Cypriano J."/>
            <person name="Teixeira L.C."/>
            <person name="Leao P."/>
            <person name="Lyra S."/>
            <person name="Almeida L.G."/>
            <person name="Bazylinski D.A."/>
            <person name="Vasconcellos A.T."/>
            <person name="Abreu F."/>
            <person name="Lins U."/>
        </authorList>
    </citation>
    <scope>NUCLEOTIDE SEQUENCE [LARGE SCALE GENOMIC DNA]</scope>
    <source>
        <strain evidence="9 10">IT-1</strain>
    </source>
</reference>
<dbReference type="AlphaFoldDB" id="A0A1Y2K5U6"/>